<keyword evidence="2" id="KW-0813">Transport</keyword>
<dbReference type="SUPFAM" id="SSF52540">
    <property type="entry name" value="P-loop containing nucleoside triphosphate hydrolases"/>
    <property type="match status" value="1"/>
</dbReference>
<evidence type="ECO:0000256" key="3">
    <source>
        <dbReference type="ARBA" id="ARBA00022741"/>
    </source>
</evidence>
<dbReference type="CDD" id="cd03224">
    <property type="entry name" value="ABC_TM1139_LivF_branched"/>
    <property type="match status" value="1"/>
</dbReference>
<reference evidence="7 8" key="1">
    <citation type="submission" date="2018-06" db="EMBL/GenBank/DDBJ databases">
        <title>Draft genome sequence of Modestobacter versicolor CP153-2.</title>
        <authorList>
            <person name="Gundlapally S.R."/>
        </authorList>
    </citation>
    <scope>NUCLEOTIDE SEQUENCE [LARGE SCALE GENOMIC DNA]</scope>
    <source>
        <strain evidence="7 8">CP153-2</strain>
    </source>
</reference>
<gene>
    <name evidence="7" type="ORF">DMO24_12150</name>
</gene>
<evidence type="ECO:0000313" key="7">
    <source>
        <dbReference type="EMBL" id="PZA21073.1"/>
    </source>
</evidence>
<dbReference type="PANTHER" id="PTHR43820:SF4">
    <property type="entry name" value="HIGH-AFFINITY BRANCHED-CHAIN AMINO ACID TRANSPORT ATP-BINDING PROTEIN LIVF"/>
    <property type="match status" value="1"/>
</dbReference>
<dbReference type="Proteomes" id="UP000247602">
    <property type="component" value="Unassembled WGS sequence"/>
</dbReference>
<dbReference type="PROSITE" id="PS00211">
    <property type="entry name" value="ABC_TRANSPORTER_1"/>
    <property type="match status" value="1"/>
</dbReference>
<dbReference type="PROSITE" id="PS50893">
    <property type="entry name" value="ABC_TRANSPORTER_2"/>
    <property type="match status" value="1"/>
</dbReference>
<name>A0A323VAL7_9ACTN</name>
<dbReference type="AlphaFoldDB" id="A0A323VAL7"/>
<evidence type="ECO:0000256" key="2">
    <source>
        <dbReference type="ARBA" id="ARBA00022448"/>
    </source>
</evidence>
<keyword evidence="8" id="KW-1185">Reference proteome</keyword>
<accession>A0A323VAL7</accession>
<organism evidence="7 8">
    <name type="scientific">Modestobacter versicolor</name>
    <dbReference type="NCBI Taxonomy" id="429133"/>
    <lineage>
        <taxon>Bacteria</taxon>
        <taxon>Bacillati</taxon>
        <taxon>Actinomycetota</taxon>
        <taxon>Actinomycetes</taxon>
        <taxon>Geodermatophilales</taxon>
        <taxon>Geodermatophilaceae</taxon>
        <taxon>Modestobacter</taxon>
    </lineage>
</organism>
<dbReference type="PANTHER" id="PTHR43820">
    <property type="entry name" value="HIGH-AFFINITY BRANCHED-CHAIN AMINO ACID TRANSPORT ATP-BINDING PROTEIN LIVF"/>
    <property type="match status" value="1"/>
</dbReference>
<dbReference type="GO" id="GO:0016887">
    <property type="term" value="F:ATP hydrolysis activity"/>
    <property type="evidence" value="ECO:0007669"/>
    <property type="project" value="InterPro"/>
</dbReference>
<evidence type="ECO:0000256" key="4">
    <source>
        <dbReference type="ARBA" id="ARBA00022840"/>
    </source>
</evidence>
<evidence type="ECO:0000256" key="5">
    <source>
        <dbReference type="ARBA" id="ARBA00022970"/>
    </source>
</evidence>
<keyword evidence="4 7" id="KW-0067">ATP-binding</keyword>
<dbReference type="Gene3D" id="3.40.50.300">
    <property type="entry name" value="P-loop containing nucleotide triphosphate hydrolases"/>
    <property type="match status" value="1"/>
</dbReference>
<dbReference type="InterPro" id="IPR017871">
    <property type="entry name" value="ABC_transporter-like_CS"/>
</dbReference>
<dbReference type="Pfam" id="PF00005">
    <property type="entry name" value="ABC_tran"/>
    <property type="match status" value="1"/>
</dbReference>
<proteinExistence type="inferred from homology"/>
<keyword evidence="5" id="KW-0029">Amino-acid transport</keyword>
<dbReference type="OrthoDB" id="5179231at2"/>
<dbReference type="InterPro" id="IPR003439">
    <property type="entry name" value="ABC_transporter-like_ATP-bd"/>
</dbReference>
<dbReference type="InterPro" id="IPR027417">
    <property type="entry name" value="P-loop_NTPase"/>
</dbReference>
<protein>
    <submittedName>
        <fullName evidence="7">ABC transporter ATP-binding protein</fullName>
    </submittedName>
</protein>
<comment type="similarity">
    <text evidence="1">Belongs to the ABC transporter superfamily.</text>
</comment>
<dbReference type="SMART" id="SM00382">
    <property type="entry name" value="AAA"/>
    <property type="match status" value="1"/>
</dbReference>
<dbReference type="InterPro" id="IPR003593">
    <property type="entry name" value="AAA+_ATPase"/>
</dbReference>
<feature type="domain" description="ABC transporter" evidence="6">
    <location>
        <begin position="14"/>
        <end position="252"/>
    </location>
</feature>
<dbReference type="InterPro" id="IPR052156">
    <property type="entry name" value="BCAA_Transport_ATP-bd_LivF"/>
</dbReference>
<dbReference type="GO" id="GO:0005524">
    <property type="term" value="F:ATP binding"/>
    <property type="evidence" value="ECO:0007669"/>
    <property type="project" value="UniProtKB-KW"/>
</dbReference>
<dbReference type="GO" id="GO:0015807">
    <property type="term" value="P:L-amino acid transport"/>
    <property type="evidence" value="ECO:0007669"/>
    <property type="project" value="TreeGrafter"/>
</dbReference>
<comment type="caution">
    <text evidence="7">The sequence shown here is derived from an EMBL/GenBank/DDBJ whole genome shotgun (WGS) entry which is preliminary data.</text>
</comment>
<evidence type="ECO:0000259" key="6">
    <source>
        <dbReference type="PROSITE" id="PS50893"/>
    </source>
</evidence>
<sequence length="268" mass="28374">MNRQPPEPAGSGGLVIRDLTVRYGRAITVLRSVDLEVAAGTVVALMGVNGAGKTTLARAVTGMLPFHSGTVVGGDITWRGRSLLGRKPGQVVRAGVSQTLEGRRIFAELTVDQNLAVGGMSRRNDQALKDSRTRVLDLFPKLRERLDQRAGYLSGGEQQMLALGRALMQSPELLVLDEPSLGLAPIIVDQIRETIGTIRDAGTSVLLIEQNAMMALAVSDHGYILSHGAVTKHGPSSELLADPDIQSFYLGLDEAADEHAPAGNGAPA</sequence>
<dbReference type="GO" id="GO:0015658">
    <property type="term" value="F:branched-chain amino acid transmembrane transporter activity"/>
    <property type="evidence" value="ECO:0007669"/>
    <property type="project" value="TreeGrafter"/>
</dbReference>
<evidence type="ECO:0000313" key="8">
    <source>
        <dbReference type="Proteomes" id="UP000247602"/>
    </source>
</evidence>
<evidence type="ECO:0000256" key="1">
    <source>
        <dbReference type="ARBA" id="ARBA00005417"/>
    </source>
</evidence>
<keyword evidence="3" id="KW-0547">Nucleotide-binding</keyword>
<dbReference type="EMBL" id="QKNV01000117">
    <property type="protein sequence ID" value="PZA21073.1"/>
    <property type="molecule type" value="Genomic_DNA"/>
</dbReference>